<dbReference type="GO" id="GO:0004619">
    <property type="term" value="F:phosphoglycerate mutase activity"/>
    <property type="evidence" value="ECO:0007669"/>
    <property type="project" value="UniProtKB-EC"/>
</dbReference>
<keyword evidence="1" id="KW-0413">Isomerase</keyword>
<proteinExistence type="predicted"/>
<dbReference type="RefSeq" id="WP_167171587.1">
    <property type="nucleotide sequence ID" value="NZ_BAAAOO010000006.1"/>
</dbReference>
<gene>
    <name evidence="1" type="ORF">FB473_003377</name>
</gene>
<dbReference type="EMBL" id="JAAMOZ010000004">
    <property type="protein sequence ID" value="NIH58680.1"/>
    <property type="molecule type" value="Genomic_DNA"/>
</dbReference>
<dbReference type="InterPro" id="IPR050275">
    <property type="entry name" value="PGM_Phosphatase"/>
</dbReference>
<dbReference type="PROSITE" id="PS00175">
    <property type="entry name" value="PG_MUTASE"/>
    <property type="match status" value="1"/>
</dbReference>
<organism evidence="1 2">
    <name type="scientific">Brooklawnia cerclae</name>
    <dbReference type="NCBI Taxonomy" id="349934"/>
    <lineage>
        <taxon>Bacteria</taxon>
        <taxon>Bacillati</taxon>
        <taxon>Actinomycetota</taxon>
        <taxon>Actinomycetes</taxon>
        <taxon>Propionibacteriales</taxon>
        <taxon>Propionibacteriaceae</taxon>
        <taxon>Brooklawnia</taxon>
    </lineage>
</organism>
<reference evidence="1 2" key="1">
    <citation type="submission" date="2020-02" db="EMBL/GenBank/DDBJ databases">
        <title>Sequencing the genomes of 1000 actinobacteria strains.</title>
        <authorList>
            <person name="Klenk H.-P."/>
        </authorList>
    </citation>
    <scope>NUCLEOTIDE SEQUENCE [LARGE SCALE GENOMIC DNA]</scope>
    <source>
        <strain evidence="1 2">DSM 19609</strain>
    </source>
</reference>
<dbReference type="Proteomes" id="UP000749311">
    <property type="component" value="Unassembled WGS sequence"/>
</dbReference>
<protein>
    <submittedName>
        <fullName evidence="1">2,3-bisphosphoglycerate-dependent phosphoglycerate mutase</fullName>
        <ecNumber evidence="1">5.4.2.11</ecNumber>
    </submittedName>
</protein>
<dbReference type="InterPro" id="IPR001345">
    <property type="entry name" value="PG/BPGM_mutase_AS"/>
</dbReference>
<dbReference type="CDD" id="cd07067">
    <property type="entry name" value="HP_PGM_like"/>
    <property type="match status" value="1"/>
</dbReference>
<accession>A0ABX0SNR1</accession>
<comment type="caution">
    <text evidence="1">The sequence shown here is derived from an EMBL/GenBank/DDBJ whole genome shotgun (WGS) entry which is preliminary data.</text>
</comment>
<dbReference type="PANTHER" id="PTHR48100">
    <property type="entry name" value="BROAD-SPECIFICITY PHOSPHATASE YOR283W-RELATED"/>
    <property type="match status" value="1"/>
</dbReference>
<dbReference type="PANTHER" id="PTHR48100:SF58">
    <property type="entry name" value="PE-PGRS FAMILY PROTEIN PE_PGRS11"/>
    <property type="match status" value="1"/>
</dbReference>
<evidence type="ECO:0000313" key="1">
    <source>
        <dbReference type="EMBL" id="NIH58680.1"/>
    </source>
</evidence>
<dbReference type="InterPro" id="IPR013078">
    <property type="entry name" value="His_Pase_superF_clade-1"/>
</dbReference>
<dbReference type="EC" id="5.4.2.11" evidence="1"/>
<keyword evidence="2" id="KW-1185">Reference proteome</keyword>
<evidence type="ECO:0000313" key="2">
    <source>
        <dbReference type="Proteomes" id="UP000749311"/>
    </source>
</evidence>
<sequence>MKLLIIRHGQSSNNLLQETTGSFVGRSPDPVLTDLGQRQAARLAEAMRTGVQPAPAVLYSSLMVRAVQTAAVLAEALDVPVAGHLEAYECGGPYEGSPLHPKPHPGSPASVLHGITSRLNLPEGAGEQGWYRGDGEDDAARARRGARVIDDLKHRHLGQDVLVGLVCHEWISQHLIRAAIGFDAPGGLAEPWFSLNNTGTVLIDFEQPVPVTEVAHNGGSVERVLEWHNNCRHLAPDEISS</sequence>
<dbReference type="Gene3D" id="3.40.50.1240">
    <property type="entry name" value="Phosphoglycerate mutase-like"/>
    <property type="match status" value="1"/>
</dbReference>
<dbReference type="SUPFAM" id="SSF53254">
    <property type="entry name" value="Phosphoglycerate mutase-like"/>
    <property type="match status" value="1"/>
</dbReference>
<name>A0ABX0SNR1_9ACTN</name>
<dbReference type="Pfam" id="PF00300">
    <property type="entry name" value="His_Phos_1"/>
    <property type="match status" value="1"/>
</dbReference>
<dbReference type="InterPro" id="IPR029033">
    <property type="entry name" value="His_PPase_superfam"/>
</dbReference>
<dbReference type="SMART" id="SM00855">
    <property type="entry name" value="PGAM"/>
    <property type="match status" value="1"/>
</dbReference>